<proteinExistence type="inferred from homology"/>
<keyword evidence="2 4" id="KW-0732">Signal</keyword>
<dbReference type="EMBL" id="JBHSGK010000003">
    <property type="protein sequence ID" value="MFC4735361.1"/>
    <property type="molecule type" value="Genomic_DNA"/>
</dbReference>
<comment type="caution">
    <text evidence="5">The sequence shown here is derived from an EMBL/GenBank/DDBJ whole genome shotgun (WGS) entry which is preliminary data.</text>
</comment>
<evidence type="ECO:0000313" key="5">
    <source>
        <dbReference type="EMBL" id="MFC4735361.1"/>
    </source>
</evidence>
<feature type="region of interest" description="Disordered" evidence="3">
    <location>
        <begin position="296"/>
        <end position="320"/>
    </location>
</feature>
<protein>
    <submittedName>
        <fullName evidence="5">Phosphate/phosphite/phosphonate ABC transporter substrate-binding protein</fullName>
    </submittedName>
</protein>
<evidence type="ECO:0000256" key="3">
    <source>
        <dbReference type="SAM" id="MobiDB-lite"/>
    </source>
</evidence>
<gene>
    <name evidence="5" type="primary">phnD</name>
    <name evidence="5" type="ORF">ACFO4L_02070</name>
</gene>
<accession>A0ABV9NT42</accession>
<dbReference type="Gene3D" id="3.40.190.10">
    <property type="entry name" value="Periplasmic binding protein-like II"/>
    <property type="match status" value="2"/>
</dbReference>
<keyword evidence="6" id="KW-1185">Reference proteome</keyword>
<dbReference type="RefSeq" id="WP_377907987.1">
    <property type="nucleotide sequence ID" value="NZ_JBHSGK010000003.1"/>
</dbReference>
<feature type="chain" id="PRO_5046752844" evidence="4">
    <location>
        <begin position="20"/>
        <end position="320"/>
    </location>
</feature>
<dbReference type="PANTHER" id="PTHR35841:SF1">
    <property type="entry name" value="PHOSPHONATES-BINDING PERIPLASMIC PROTEIN"/>
    <property type="match status" value="1"/>
</dbReference>
<dbReference type="NCBIfam" id="TIGR01098">
    <property type="entry name" value="3A0109s03R"/>
    <property type="match status" value="1"/>
</dbReference>
<comment type="similarity">
    <text evidence="1">Belongs to the phosphate/phosphite/phosphonate binding protein family.</text>
</comment>
<organism evidence="5 6">
    <name type="scientific">Bacillus daqingensis</name>
    <dbReference type="NCBI Taxonomy" id="872396"/>
    <lineage>
        <taxon>Bacteria</taxon>
        <taxon>Bacillati</taxon>
        <taxon>Bacillota</taxon>
        <taxon>Bacilli</taxon>
        <taxon>Bacillales</taxon>
        <taxon>Bacillaceae</taxon>
        <taxon>Bacillus</taxon>
    </lineage>
</organism>
<reference evidence="6" key="1">
    <citation type="journal article" date="2019" name="Int. J. Syst. Evol. Microbiol.">
        <title>The Global Catalogue of Microorganisms (GCM) 10K type strain sequencing project: providing services to taxonomists for standard genome sequencing and annotation.</title>
        <authorList>
            <consortium name="The Broad Institute Genomics Platform"/>
            <consortium name="The Broad Institute Genome Sequencing Center for Infectious Disease"/>
            <person name="Wu L."/>
            <person name="Ma J."/>
        </authorList>
    </citation>
    <scope>NUCLEOTIDE SEQUENCE [LARGE SCALE GENOMIC DNA]</scope>
    <source>
        <strain evidence="6">JCM 12165</strain>
    </source>
</reference>
<dbReference type="InterPro" id="IPR005770">
    <property type="entry name" value="PhnD"/>
</dbReference>
<dbReference type="PANTHER" id="PTHR35841">
    <property type="entry name" value="PHOSPHONATES-BINDING PERIPLASMIC PROTEIN"/>
    <property type="match status" value="1"/>
</dbReference>
<evidence type="ECO:0000256" key="2">
    <source>
        <dbReference type="ARBA" id="ARBA00022729"/>
    </source>
</evidence>
<dbReference type="Pfam" id="PF12974">
    <property type="entry name" value="Phosphonate-bd"/>
    <property type="match status" value="1"/>
</dbReference>
<feature type="signal peptide" evidence="4">
    <location>
        <begin position="1"/>
        <end position="19"/>
    </location>
</feature>
<name>A0ABV9NT42_9BACI</name>
<dbReference type="PROSITE" id="PS51257">
    <property type="entry name" value="PROKAR_LIPOPROTEIN"/>
    <property type="match status" value="1"/>
</dbReference>
<evidence type="ECO:0000313" key="6">
    <source>
        <dbReference type="Proteomes" id="UP001595896"/>
    </source>
</evidence>
<feature type="compositionally biased region" description="Acidic residues" evidence="3">
    <location>
        <begin position="298"/>
        <end position="320"/>
    </location>
</feature>
<evidence type="ECO:0000256" key="1">
    <source>
        <dbReference type="ARBA" id="ARBA00007162"/>
    </source>
</evidence>
<dbReference type="Proteomes" id="UP001595896">
    <property type="component" value="Unassembled WGS sequence"/>
</dbReference>
<sequence length="320" mass="35012">MKKTLFMVTASALVLAACGADENDNATGGSEAGDEDVFEVAVIPSQSIGEMEEGLNLLEEHLAETLDEEVEVTHYPSYNAVVEAINFGHVDLAYFGPVTYLIAFEQSGAEAILTQTIDGDPYYYSYMITQPDAPWDSLDDLLADVEDIQFAFGSQSSTSGFAIPAYELLQQGVYESESTYEFESVQFTGSHDITADAVASGSVDAGAIDSAIFQALINDGLIDEDDYKIIWESEQLYQYPWAVPDGTSDERISEIQEAFMAVDDEQILQIFGGADAFVEASPDEYEVVLEAARAFDLLEPEEEDEEDEEENNGADEAENE</sequence>
<evidence type="ECO:0000256" key="4">
    <source>
        <dbReference type="SAM" id="SignalP"/>
    </source>
</evidence>
<dbReference type="SUPFAM" id="SSF53850">
    <property type="entry name" value="Periplasmic binding protein-like II"/>
    <property type="match status" value="1"/>
</dbReference>